<reference evidence="3" key="1">
    <citation type="journal article" date="2013" name="Genome Announc.">
        <title>Whole-Genome Sequencing of Lactobacillus shenzhenensis Strain LY-73T.</title>
        <authorList>
            <person name="Lin Z."/>
            <person name="Liu Z."/>
            <person name="Yang R."/>
            <person name="Zou Y."/>
            <person name="Wan D."/>
            <person name="Chen J."/>
            <person name="Guo M."/>
            <person name="Zhao J."/>
            <person name="Fang C."/>
            <person name="Yang R."/>
            <person name="Liu F."/>
        </authorList>
    </citation>
    <scope>NUCLEOTIDE SEQUENCE [LARGE SCALE GENOMIC DNA]</scope>
    <source>
        <strain evidence="3">LY-73</strain>
    </source>
</reference>
<gene>
    <name evidence="2" type="ORF">L248_1706</name>
</gene>
<dbReference type="EMBL" id="KI271606">
    <property type="protein sequence ID" value="ERL64059.1"/>
    <property type="molecule type" value="Genomic_DNA"/>
</dbReference>
<evidence type="ECO:0000313" key="2">
    <source>
        <dbReference type="EMBL" id="ERL64059.1"/>
    </source>
</evidence>
<dbReference type="RefSeq" id="WP_022530712.1">
    <property type="nucleotide sequence ID" value="NZ_KI271606.1"/>
</dbReference>
<protein>
    <submittedName>
        <fullName evidence="2">Uncharacterized protein</fullName>
    </submittedName>
</protein>
<sequence length="65" mass="7002">MDANQQIISELAGNLGRDVANKAIIIAQQTAQISQLQTKIEALQKLIKESGIDPDEEVKPDAATD</sequence>
<keyword evidence="1" id="KW-0175">Coiled coil</keyword>
<dbReference type="Proteomes" id="UP000030647">
    <property type="component" value="Unassembled WGS sequence"/>
</dbReference>
<dbReference type="HOGENOM" id="CLU_2844417_0_0_9"/>
<dbReference type="AlphaFoldDB" id="U4TIP0"/>
<evidence type="ECO:0000256" key="1">
    <source>
        <dbReference type="SAM" id="Coils"/>
    </source>
</evidence>
<accession>U4TIP0</accession>
<name>U4TIP0_9LACO</name>
<proteinExistence type="predicted"/>
<keyword evidence="3" id="KW-1185">Reference proteome</keyword>
<feature type="coiled-coil region" evidence="1">
    <location>
        <begin position="26"/>
        <end position="53"/>
    </location>
</feature>
<evidence type="ECO:0000313" key="3">
    <source>
        <dbReference type="Proteomes" id="UP000030647"/>
    </source>
</evidence>
<organism evidence="2 3">
    <name type="scientific">Schleiferilactobacillus shenzhenensis LY-73</name>
    <dbReference type="NCBI Taxonomy" id="1231336"/>
    <lineage>
        <taxon>Bacteria</taxon>
        <taxon>Bacillati</taxon>
        <taxon>Bacillota</taxon>
        <taxon>Bacilli</taxon>
        <taxon>Lactobacillales</taxon>
        <taxon>Lactobacillaceae</taxon>
        <taxon>Schleiferilactobacillus</taxon>
    </lineage>
</organism>
<dbReference type="STRING" id="1231336.L248_1706"/>